<evidence type="ECO:0000313" key="4">
    <source>
        <dbReference type="Proteomes" id="UP000256964"/>
    </source>
</evidence>
<dbReference type="EMBL" id="KZ857390">
    <property type="protein sequence ID" value="RDX52494.1"/>
    <property type="molecule type" value="Genomic_DNA"/>
</dbReference>
<feature type="signal peptide" evidence="2">
    <location>
        <begin position="1"/>
        <end position="21"/>
    </location>
</feature>
<organism evidence="3 4">
    <name type="scientific">Lentinus brumalis</name>
    <dbReference type="NCBI Taxonomy" id="2498619"/>
    <lineage>
        <taxon>Eukaryota</taxon>
        <taxon>Fungi</taxon>
        <taxon>Dikarya</taxon>
        <taxon>Basidiomycota</taxon>
        <taxon>Agaricomycotina</taxon>
        <taxon>Agaricomycetes</taxon>
        <taxon>Polyporales</taxon>
        <taxon>Polyporaceae</taxon>
        <taxon>Lentinus</taxon>
    </lineage>
</organism>
<name>A0A371DIY3_9APHY</name>
<feature type="region of interest" description="Disordered" evidence="1">
    <location>
        <begin position="66"/>
        <end position="88"/>
    </location>
</feature>
<keyword evidence="4" id="KW-1185">Reference proteome</keyword>
<proteinExistence type="predicted"/>
<protein>
    <recommendedName>
        <fullName evidence="5">Secreted protein</fullName>
    </recommendedName>
</protein>
<accession>A0A371DIY3</accession>
<feature type="chain" id="PRO_5016961162" description="Secreted protein" evidence="2">
    <location>
        <begin position="22"/>
        <end position="88"/>
    </location>
</feature>
<dbReference type="Proteomes" id="UP000256964">
    <property type="component" value="Unassembled WGS sequence"/>
</dbReference>
<evidence type="ECO:0000256" key="2">
    <source>
        <dbReference type="SAM" id="SignalP"/>
    </source>
</evidence>
<gene>
    <name evidence="3" type="ORF">OH76DRAFT_162071</name>
</gene>
<dbReference type="AlphaFoldDB" id="A0A371DIY3"/>
<evidence type="ECO:0000313" key="3">
    <source>
        <dbReference type="EMBL" id="RDX52494.1"/>
    </source>
</evidence>
<reference evidence="3 4" key="1">
    <citation type="journal article" date="2018" name="Biotechnol. Biofuels">
        <title>Integrative visual omics of the white-rot fungus Polyporus brumalis exposes the biotechnological potential of its oxidative enzymes for delignifying raw plant biomass.</title>
        <authorList>
            <person name="Miyauchi S."/>
            <person name="Rancon A."/>
            <person name="Drula E."/>
            <person name="Hage H."/>
            <person name="Chaduli D."/>
            <person name="Favel A."/>
            <person name="Grisel S."/>
            <person name="Henrissat B."/>
            <person name="Herpoel-Gimbert I."/>
            <person name="Ruiz-Duenas F.J."/>
            <person name="Chevret D."/>
            <person name="Hainaut M."/>
            <person name="Lin J."/>
            <person name="Wang M."/>
            <person name="Pangilinan J."/>
            <person name="Lipzen A."/>
            <person name="Lesage-Meessen L."/>
            <person name="Navarro D."/>
            <person name="Riley R."/>
            <person name="Grigoriev I.V."/>
            <person name="Zhou S."/>
            <person name="Raouche S."/>
            <person name="Rosso M.N."/>
        </authorList>
    </citation>
    <scope>NUCLEOTIDE SEQUENCE [LARGE SCALE GENOMIC DNA]</scope>
    <source>
        <strain evidence="3 4">BRFM 1820</strain>
    </source>
</reference>
<sequence length="88" mass="9882">MSRIQLVPRLLLVLLDCGDHAFRWSSLHSTRSVSPGRPQYANTASATGVISQIRATMKVTLRPYPKYSDRDHDLPTTLRPRLFSSTAT</sequence>
<evidence type="ECO:0008006" key="5">
    <source>
        <dbReference type="Google" id="ProtNLM"/>
    </source>
</evidence>
<keyword evidence="2" id="KW-0732">Signal</keyword>
<evidence type="ECO:0000256" key="1">
    <source>
        <dbReference type="SAM" id="MobiDB-lite"/>
    </source>
</evidence>